<protein>
    <recommendedName>
        <fullName evidence="2">Rhodopsin domain-containing protein</fullName>
    </recommendedName>
</protein>
<feature type="transmembrane region" description="Helical" evidence="1">
    <location>
        <begin position="28"/>
        <end position="47"/>
    </location>
</feature>
<dbReference type="OrthoDB" id="3918601at2759"/>
<keyword evidence="1" id="KW-0812">Transmembrane</keyword>
<dbReference type="PANTHER" id="PTHR38794:SF3">
    <property type="entry name" value="INTEGRAL MEMBRANE PROTEIN"/>
    <property type="match status" value="1"/>
</dbReference>
<feature type="transmembrane region" description="Helical" evidence="1">
    <location>
        <begin position="178"/>
        <end position="203"/>
    </location>
</feature>
<evidence type="ECO:0000256" key="1">
    <source>
        <dbReference type="SAM" id="Phobius"/>
    </source>
</evidence>
<organism evidence="3 4">
    <name type="scientific">Talaromyces islandicus</name>
    <name type="common">Penicillium islandicum</name>
    <dbReference type="NCBI Taxonomy" id="28573"/>
    <lineage>
        <taxon>Eukaryota</taxon>
        <taxon>Fungi</taxon>
        <taxon>Dikarya</taxon>
        <taxon>Ascomycota</taxon>
        <taxon>Pezizomycotina</taxon>
        <taxon>Eurotiomycetes</taxon>
        <taxon>Eurotiomycetidae</taxon>
        <taxon>Eurotiales</taxon>
        <taxon>Trichocomaceae</taxon>
        <taxon>Talaromyces</taxon>
        <taxon>Talaromyces sect. Islandici</taxon>
    </lineage>
</organism>
<feature type="transmembrane region" description="Helical" evidence="1">
    <location>
        <begin position="104"/>
        <end position="125"/>
    </location>
</feature>
<dbReference type="OMA" id="WVITVST"/>
<dbReference type="Proteomes" id="UP000054383">
    <property type="component" value="Unassembled WGS sequence"/>
</dbReference>
<feature type="transmembrane region" description="Helical" evidence="1">
    <location>
        <begin position="215"/>
        <end position="236"/>
    </location>
</feature>
<feature type="transmembrane region" description="Helical" evidence="1">
    <location>
        <begin position="59"/>
        <end position="84"/>
    </location>
</feature>
<feature type="transmembrane region" description="Helical" evidence="1">
    <location>
        <begin position="137"/>
        <end position="158"/>
    </location>
</feature>
<evidence type="ECO:0000313" key="3">
    <source>
        <dbReference type="EMBL" id="CRG92409.1"/>
    </source>
</evidence>
<feature type="domain" description="Rhodopsin" evidence="2">
    <location>
        <begin position="44"/>
        <end position="276"/>
    </location>
</feature>
<dbReference type="InterPro" id="IPR049326">
    <property type="entry name" value="Rhodopsin_dom_fungi"/>
</dbReference>
<dbReference type="AlphaFoldDB" id="A0A0U1MA41"/>
<keyword evidence="4" id="KW-1185">Reference proteome</keyword>
<evidence type="ECO:0000259" key="2">
    <source>
        <dbReference type="Pfam" id="PF20684"/>
    </source>
</evidence>
<dbReference type="PANTHER" id="PTHR38794">
    <property type="entry name" value="INTEGRAL MEMBRANE PROTEIN"/>
    <property type="match status" value="1"/>
</dbReference>
<dbReference type="EMBL" id="CVMT01000012">
    <property type="protein sequence ID" value="CRG92409.1"/>
    <property type="molecule type" value="Genomic_DNA"/>
</dbReference>
<proteinExistence type="predicted"/>
<evidence type="ECO:0000313" key="4">
    <source>
        <dbReference type="Proteomes" id="UP000054383"/>
    </source>
</evidence>
<name>A0A0U1MA41_TALIS</name>
<dbReference type="Pfam" id="PF20684">
    <property type="entry name" value="Fung_rhodopsin"/>
    <property type="match status" value="1"/>
</dbReference>
<sequence>MEIAGLGAGVRPPIFTITNDDHGGFSAVSVYTLLVLSVFVVATRLSARFYIGRVVQLDDYLLGGATILSIVQSVFVQLAISHGLGKKQDIVSSNDLDLFQRNWYVAQILLIATIALSKLSIGLLFRNLMSKGGPFIANWTLIATIVAWAAASIIALAARCSSPHPWDFVIGKCIDQAILFRAVAAINIVTDIGLIVIPCMVLWGVQVSTSKRVRIIGMLSIRLAVPITVAFQIHYYNSFFKSSDKTWAAMNASIWDQAVMNVSIIATSIPSLGRLVVELQPTIGAFAMTENHGVRSRDKYALSSLGNQYPNQMFGNNRLGTHTSVHGSVEAGDTESMEGLVRDGMNQNVVTIQHTIDLKVE</sequence>
<accession>A0A0U1MA41</accession>
<gene>
    <name evidence="3" type="ORF">PISL3812_09468</name>
</gene>
<keyword evidence="1" id="KW-1133">Transmembrane helix</keyword>
<reference evidence="3 4" key="1">
    <citation type="submission" date="2015-04" db="EMBL/GenBank/DDBJ databases">
        <authorList>
            <person name="Syromyatnikov M.Y."/>
            <person name="Popov V.N."/>
        </authorList>
    </citation>
    <scope>NUCLEOTIDE SEQUENCE [LARGE SCALE GENOMIC DNA]</scope>
    <source>
        <strain evidence="3">WF-38-12</strain>
    </source>
</reference>
<keyword evidence="1" id="KW-0472">Membrane</keyword>
<dbReference type="STRING" id="28573.A0A0U1MA41"/>